<reference evidence="1 2" key="1">
    <citation type="submission" date="2021-08" db="EMBL/GenBank/DDBJ databases">
        <authorList>
            <person name="Peeters C."/>
        </authorList>
    </citation>
    <scope>NUCLEOTIDE SEQUENCE [LARGE SCALE GENOMIC DNA]</scope>
    <source>
        <strain evidence="1 2">LMG 32289</strain>
    </source>
</reference>
<dbReference type="InterPro" id="IPR036704">
    <property type="entry name" value="RraA/RraA-like_sf"/>
</dbReference>
<dbReference type="InterPro" id="IPR005493">
    <property type="entry name" value="RraA/RraA-like"/>
</dbReference>
<dbReference type="EC" id="4.1.3.16" evidence="1"/>
<keyword evidence="1" id="KW-0456">Lyase</keyword>
<name>A0ABN7YDS7_9BURK</name>
<dbReference type="SUPFAM" id="SSF89562">
    <property type="entry name" value="RraA-like"/>
    <property type="match status" value="1"/>
</dbReference>
<organism evidence="1 2">
    <name type="scientific">Cupriavidus pampae</name>
    <dbReference type="NCBI Taxonomy" id="659251"/>
    <lineage>
        <taxon>Bacteria</taxon>
        <taxon>Pseudomonadati</taxon>
        <taxon>Pseudomonadota</taxon>
        <taxon>Betaproteobacteria</taxon>
        <taxon>Burkholderiales</taxon>
        <taxon>Burkholderiaceae</taxon>
        <taxon>Cupriavidus</taxon>
    </lineage>
</organism>
<keyword evidence="2" id="KW-1185">Reference proteome</keyword>
<dbReference type="CDD" id="cd16841">
    <property type="entry name" value="RraA_family"/>
    <property type="match status" value="1"/>
</dbReference>
<proteinExistence type="predicted"/>
<dbReference type="PANTHER" id="PTHR33254:SF16">
    <property type="entry name" value="BLR3842 PROTEIN"/>
    <property type="match status" value="1"/>
</dbReference>
<protein>
    <submittedName>
        <fullName evidence="1">4-hydroxy-4-methyl-2-oxoglutarate aldolase/4-carboxy-4-hydroxy-2-oxoadipate aldolase</fullName>
        <ecNumber evidence="1">4.1.3.16</ecNumber>
    </submittedName>
</protein>
<gene>
    <name evidence="1" type="primary">proA_1</name>
    <name evidence="1" type="ORF">LMG32289_02439</name>
</gene>
<dbReference type="Proteomes" id="UP000706525">
    <property type="component" value="Unassembled WGS sequence"/>
</dbReference>
<dbReference type="Pfam" id="PF03737">
    <property type="entry name" value="RraA-like"/>
    <property type="match status" value="1"/>
</dbReference>
<dbReference type="InterPro" id="IPR014165">
    <property type="entry name" value="LigK_PcmE"/>
</dbReference>
<evidence type="ECO:0000313" key="2">
    <source>
        <dbReference type="Proteomes" id="UP000706525"/>
    </source>
</evidence>
<dbReference type="RefSeq" id="WP_223988377.1">
    <property type="nucleotide sequence ID" value="NZ_CAJZAG010000004.1"/>
</dbReference>
<comment type="caution">
    <text evidence="1">The sequence shown here is derived from an EMBL/GenBank/DDBJ whole genome shotgun (WGS) entry which is preliminary data.</text>
</comment>
<dbReference type="NCBIfam" id="TIGR02798">
    <property type="entry name" value="ligK_PcmE"/>
    <property type="match status" value="1"/>
</dbReference>
<sequence length="237" mass="24876">MKTIAYRNILRAEARHIEVLGAAGVATVHEAQRRTGLMKPYMRPIQSGVAIAGSAVTALMHPGDNWMIHVAVEMIQPGDVLVVALTSDCTDGFFGDLLATSLKARGARGLIIEGGVRDVSVLNQMGFPVWSRAISAQGAVKETVGAVNVPVVCAGANVRPGDVIVADDDGVVVVARPAAEDIAKKAAAREALEASKRDMLASGVLGLDMYDMRPALAAKGLVYSDHTVDWYSGADEA</sequence>
<dbReference type="EMBL" id="CAJZAG010000004">
    <property type="protein sequence ID" value="CAG9171619.1"/>
    <property type="molecule type" value="Genomic_DNA"/>
</dbReference>
<accession>A0ABN7YDS7</accession>
<dbReference type="NCBIfam" id="NF006731">
    <property type="entry name" value="PRK09262.1"/>
    <property type="match status" value="1"/>
</dbReference>
<evidence type="ECO:0000313" key="1">
    <source>
        <dbReference type="EMBL" id="CAG9171619.1"/>
    </source>
</evidence>
<dbReference type="Gene3D" id="3.50.30.40">
    <property type="entry name" value="Ribonuclease E inhibitor RraA/RraA-like"/>
    <property type="match status" value="1"/>
</dbReference>
<dbReference type="GO" id="GO:0008700">
    <property type="term" value="F:(R,S)-4-hydroxy-2-oxoglutarate aldolase activity"/>
    <property type="evidence" value="ECO:0007669"/>
    <property type="project" value="UniProtKB-EC"/>
</dbReference>
<dbReference type="PANTHER" id="PTHR33254">
    <property type="entry name" value="4-HYDROXY-4-METHYL-2-OXOGLUTARATE ALDOLASE 3-RELATED"/>
    <property type="match status" value="1"/>
</dbReference>